<dbReference type="Gene3D" id="3.40.430.10">
    <property type="entry name" value="Dihydrofolate Reductase, subunit A"/>
    <property type="match status" value="2"/>
</dbReference>
<reference evidence="16 17" key="1">
    <citation type="submission" date="2020-09" db="EMBL/GenBank/DDBJ databases">
        <title>Novel species in genus Gordonia.</title>
        <authorList>
            <person name="Zhang G."/>
        </authorList>
    </citation>
    <scope>NUCLEOTIDE SEQUENCE [LARGE SCALE GENOMIC DNA]</scope>
    <source>
        <strain evidence="16 17">ON-33</strain>
    </source>
</reference>
<keyword evidence="14 16" id="KW-0378">Hydrolase</keyword>
<proteinExistence type="inferred from homology"/>
<dbReference type="EC" id="3.5.4.26" evidence="14"/>
<protein>
    <recommendedName>
        <fullName evidence="14">Riboflavin biosynthesis protein RibD</fullName>
    </recommendedName>
    <domain>
        <recommendedName>
            <fullName evidence="14">Diaminohydroxyphosphoribosylaminopyrimidine deaminase</fullName>
            <shortName evidence="14">DRAP deaminase</shortName>
            <ecNumber evidence="14">3.5.4.26</ecNumber>
        </recommendedName>
        <alternativeName>
            <fullName evidence="14">Riboflavin-specific deaminase</fullName>
        </alternativeName>
    </domain>
    <domain>
        <recommendedName>
            <fullName evidence="14">5-amino-6-(5-phosphoribosylamino)uracil reductase</fullName>
            <ecNumber evidence="14">1.1.1.193</ecNumber>
        </recommendedName>
        <alternativeName>
            <fullName evidence="14">HTP reductase</fullName>
        </alternativeName>
    </domain>
</protein>
<evidence type="ECO:0000313" key="17">
    <source>
        <dbReference type="Proteomes" id="UP000602395"/>
    </source>
</evidence>
<evidence type="ECO:0000313" key="16">
    <source>
        <dbReference type="EMBL" id="MBD1321922.1"/>
    </source>
</evidence>
<dbReference type="PROSITE" id="PS51747">
    <property type="entry name" value="CYT_DCMP_DEAMINASES_2"/>
    <property type="match status" value="1"/>
</dbReference>
<dbReference type="Proteomes" id="UP000602395">
    <property type="component" value="Unassembled WGS sequence"/>
</dbReference>
<dbReference type="Pfam" id="PF01872">
    <property type="entry name" value="RibD_C"/>
    <property type="match status" value="1"/>
</dbReference>
<dbReference type="InterPro" id="IPR004794">
    <property type="entry name" value="Eubact_RibD"/>
</dbReference>
<dbReference type="PROSITE" id="PS00903">
    <property type="entry name" value="CYT_DCMP_DEAMINASES_1"/>
    <property type="match status" value="1"/>
</dbReference>
<dbReference type="GO" id="GO:0008703">
    <property type="term" value="F:5-amino-6-(5-phosphoribosylamino)uracil reductase activity"/>
    <property type="evidence" value="ECO:0007669"/>
    <property type="project" value="UniProtKB-EC"/>
</dbReference>
<comment type="similarity">
    <text evidence="4 14">In the N-terminal section; belongs to the cytidine and deoxycytidylate deaminase family.</text>
</comment>
<evidence type="ECO:0000256" key="7">
    <source>
        <dbReference type="ARBA" id="ARBA00022723"/>
    </source>
</evidence>
<evidence type="ECO:0000256" key="13">
    <source>
        <dbReference type="ARBA" id="ARBA00049886"/>
    </source>
</evidence>
<evidence type="ECO:0000256" key="14">
    <source>
        <dbReference type="PIRNR" id="PIRNR006769"/>
    </source>
</evidence>
<dbReference type="PANTHER" id="PTHR38011:SF7">
    <property type="entry name" value="2,5-DIAMINO-6-RIBOSYLAMINO-4(3H)-PYRIMIDINONE 5'-PHOSPHATE REDUCTASE"/>
    <property type="match status" value="1"/>
</dbReference>
<keyword evidence="6 14" id="KW-0686">Riboflavin biosynthesis</keyword>
<keyword evidence="7 14" id="KW-0479">Metal-binding</keyword>
<evidence type="ECO:0000256" key="9">
    <source>
        <dbReference type="ARBA" id="ARBA00022857"/>
    </source>
</evidence>
<dbReference type="SUPFAM" id="SSF53597">
    <property type="entry name" value="Dihydrofolate reductase-like"/>
    <property type="match status" value="1"/>
</dbReference>
<evidence type="ECO:0000256" key="3">
    <source>
        <dbReference type="ARBA" id="ARBA00004910"/>
    </source>
</evidence>
<evidence type="ECO:0000256" key="2">
    <source>
        <dbReference type="ARBA" id="ARBA00004882"/>
    </source>
</evidence>
<evidence type="ECO:0000256" key="1">
    <source>
        <dbReference type="ARBA" id="ARBA00002151"/>
    </source>
</evidence>
<dbReference type="SUPFAM" id="SSF53927">
    <property type="entry name" value="Cytidine deaminase-like"/>
    <property type="match status" value="1"/>
</dbReference>
<comment type="cofactor">
    <cofactor evidence="14">
        <name>Zn(2+)</name>
        <dbReference type="ChEBI" id="CHEBI:29105"/>
    </cofactor>
    <text evidence="14">Binds 1 zinc ion.</text>
</comment>
<feature type="domain" description="CMP/dCMP-type deaminase" evidence="15">
    <location>
        <begin position="10"/>
        <end position="132"/>
    </location>
</feature>
<organism evidence="16 17">
    <name type="scientific">Gordonia hankookensis</name>
    <dbReference type="NCBI Taxonomy" id="589403"/>
    <lineage>
        <taxon>Bacteria</taxon>
        <taxon>Bacillati</taxon>
        <taxon>Actinomycetota</taxon>
        <taxon>Actinomycetes</taxon>
        <taxon>Mycobacteriales</taxon>
        <taxon>Gordoniaceae</taxon>
        <taxon>Gordonia</taxon>
    </lineage>
</organism>
<evidence type="ECO:0000259" key="15">
    <source>
        <dbReference type="PROSITE" id="PS51747"/>
    </source>
</evidence>
<dbReference type="EC" id="1.1.1.193" evidence="14"/>
<comment type="caution">
    <text evidence="16">The sequence shown here is derived from an EMBL/GenBank/DDBJ whole genome shotgun (WGS) entry which is preliminary data.</text>
</comment>
<keyword evidence="10 14" id="KW-0560">Oxidoreductase</keyword>
<dbReference type="Pfam" id="PF00383">
    <property type="entry name" value="dCMP_cyt_deam_1"/>
    <property type="match status" value="1"/>
</dbReference>
<evidence type="ECO:0000256" key="5">
    <source>
        <dbReference type="ARBA" id="ARBA00007417"/>
    </source>
</evidence>
<dbReference type="InterPro" id="IPR050765">
    <property type="entry name" value="Riboflavin_Biosynth_HTPR"/>
</dbReference>
<accession>A0ABR7WGM3</accession>
<dbReference type="InterPro" id="IPR002734">
    <property type="entry name" value="RibDG_C"/>
</dbReference>
<dbReference type="InterPro" id="IPR016192">
    <property type="entry name" value="APOBEC/CMP_deaminase_Zn-bd"/>
</dbReference>
<dbReference type="InterPro" id="IPR024072">
    <property type="entry name" value="DHFR-like_dom_sf"/>
</dbReference>
<evidence type="ECO:0000256" key="4">
    <source>
        <dbReference type="ARBA" id="ARBA00005259"/>
    </source>
</evidence>
<keyword evidence="17" id="KW-1185">Reference proteome</keyword>
<evidence type="ECO:0000256" key="11">
    <source>
        <dbReference type="ARBA" id="ARBA00023268"/>
    </source>
</evidence>
<comment type="pathway">
    <text evidence="3 14">Cofactor biosynthesis; riboflavin biosynthesis; 5-amino-6-(D-ribitylamino)uracil from GTP: step 3/4.</text>
</comment>
<dbReference type="GO" id="GO:0008835">
    <property type="term" value="F:diaminohydroxyphosphoribosylaminopyrimidine deaminase activity"/>
    <property type="evidence" value="ECO:0007669"/>
    <property type="project" value="UniProtKB-EC"/>
</dbReference>
<dbReference type="CDD" id="cd01284">
    <property type="entry name" value="Riboflavin_deaminase-reductase"/>
    <property type="match status" value="1"/>
</dbReference>
<dbReference type="PANTHER" id="PTHR38011">
    <property type="entry name" value="DIHYDROFOLATE REDUCTASE FAMILY PROTEIN (AFU_ORTHOLOGUE AFUA_8G06820)"/>
    <property type="match status" value="1"/>
</dbReference>
<comment type="function">
    <text evidence="1 14">Converts 2,5-diamino-6-(ribosylamino)-4(3h)-pyrimidinone 5'-phosphate into 5-amino-6-(ribosylamino)-2,4(1h,3h)-pyrimidinedione 5'-phosphate.</text>
</comment>
<comment type="catalytic activity">
    <reaction evidence="12 14">
        <text>5-amino-6-(5-phospho-D-ribitylamino)uracil + NADP(+) = 5-amino-6-(5-phospho-D-ribosylamino)uracil + NADPH + H(+)</text>
        <dbReference type="Rhea" id="RHEA:17845"/>
        <dbReference type="ChEBI" id="CHEBI:15378"/>
        <dbReference type="ChEBI" id="CHEBI:57783"/>
        <dbReference type="ChEBI" id="CHEBI:58349"/>
        <dbReference type="ChEBI" id="CHEBI:58421"/>
        <dbReference type="ChEBI" id="CHEBI:58453"/>
        <dbReference type="EC" id="1.1.1.193"/>
    </reaction>
</comment>
<comment type="similarity">
    <text evidence="5 14">In the C-terminal section; belongs to the HTP reductase family.</text>
</comment>
<dbReference type="InterPro" id="IPR016193">
    <property type="entry name" value="Cytidine_deaminase-like"/>
</dbReference>
<gene>
    <name evidence="16" type="primary">ribD</name>
    <name evidence="16" type="ORF">IDF66_20290</name>
</gene>
<dbReference type="EMBL" id="JACWMS010000004">
    <property type="protein sequence ID" value="MBD1321922.1"/>
    <property type="molecule type" value="Genomic_DNA"/>
</dbReference>
<keyword evidence="8 14" id="KW-0862">Zinc</keyword>
<dbReference type="Gene3D" id="3.40.140.10">
    <property type="entry name" value="Cytidine Deaminase, domain 2"/>
    <property type="match status" value="1"/>
</dbReference>
<sequence>MVDEPLPSGTDVARAMDLAIDESRHAQGASSPNPPVGAVILSADGAVVGRGFTQPVGGPHAEVMALREAGAAAAGATAVVTLEPCDHTGRTGPCTRALIDAGVTAVYYAVEDPNPTAAGGAQTMRTAGLTVVGGIRAGEAEVGPLRAWLFRQRHGRPLVTAKIAASIDGRVAAPDGTSQWITGPLARRRAHRQRATLDAIVVGTGTVLRDNPALTARHTNGDLRTHQPTRVVMGQRDLPDTAQVADGAAPLRHIRTHDPAAVLADLPDALWVLVEGGPSIIGAFLAADLVDEIEAYVAPVVLGGGPASVAVPDVTTLADARRFSLSAVETLGSDVLLRLSR</sequence>
<evidence type="ECO:0000256" key="10">
    <source>
        <dbReference type="ARBA" id="ARBA00023002"/>
    </source>
</evidence>
<comment type="catalytic activity">
    <reaction evidence="13 14">
        <text>2,5-diamino-6-hydroxy-4-(5-phosphoribosylamino)-pyrimidine + H2O + H(+) = 5-amino-6-(5-phospho-D-ribosylamino)uracil + NH4(+)</text>
        <dbReference type="Rhea" id="RHEA:21868"/>
        <dbReference type="ChEBI" id="CHEBI:15377"/>
        <dbReference type="ChEBI" id="CHEBI:15378"/>
        <dbReference type="ChEBI" id="CHEBI:28938"/>
        <dbReference type="ChEBI" id="CHEBI:58453"/>
        <dbReference type="ChEBI" id="CHEBI:58614"/>
        <dbReference type="EC" id="3.5.4.26"/>
    </reaction>
</comment>
<dbReference type="PIRSF" id="PIRSF006769">
    <property type="entry name" value="RibD"/>
    <property type="match status" value="1"/>
</dbReference>
<evidence type="ECO:0000256" key="12">
    <source>
        <dbReference type="ARBA" id="ARBA00049861"/>
    </source>
</evidence>
<dbReference type="NCBIfam" id="TIGR00326">
    <property type="entry name" value="eubact_ribD"/>
    <property type="match status" value="1"/>
</dbReference>
<dbReference type="RefSeq" id="WP_190268339.1">
    <property type="nucleotide sequence ID" value="NZ_BAABAD010000004.1"/>
</dbReference>
<evidence type="ECO:0000256" key="8">
    <source>
        <dbReference type="ARBA" id="ARBA00022833"/>
    </source>
</evidence>
<keyword evidence="9 14" id="KW-0521">NADP</keyword>
<comment type="pathway">
    <text evidence="2 14">Cofactor biosynthesis; riboflavin biosynthesis; 5-amino-6-(D-ribitylamino)uracil from GTP: step 2/4.</text>
</comment>
<dbReference type="InterPro" id="IPR002125">
    <property type="entry name" value="CMP_dCMP_dom"/>
</dbReference>
<keyword evidence="11" id="KW-0511">Multifunctional enzyme</keyword>
<evidence type="ECO:0000256" key="6">
    <source>
        <dbReference type="ARBA" id="ARBA00022619"/>
    </source>
</evidence>
<name>A0ABR7WGM3_9ACTN</name>